<dbReference type="PROSITE" id="PS00092">
    <property type="entry name" value="N6_MTASE"/>
    <property type="match status" value="1"/>
</dbReference>
<dbReference type="InterPro" id="IPR004556">
    <property type="entry name" value="HemK-like"/>
</dbReference>
<organism evidence="5 6">
    <name type="scientific">Legionella israelensis</name>
    <dbReference type="NCBI Taxonomy" id="454"/>
    <lineage>
        <taxon>Bacteria</taxon>
        <taxon>Pseudomonadati</taxon>
        <taxon>Pseudomonadota</taxon>
        <taxon>Gammaproteobacteria</taxon>
        <taxon>Legionellales</taxon>
        <taxon>Legionellaceae</taxon>
        <taxon>Legionella</taxon>
    </lineage>
</organism>
<dbReference type="SUPFAM" id="SSF53335">
    <property type="entry name" value="S-adenosyl-L-methionine-dependent methyltransferases"/>
    <property type="match status" value="1"/>
</dbReference>
<dbReference type="CDD" id="cd02440">
    <property type="entry name" value="AdoMet_MTases"/>
    <property type="match status" value="1"/>
</dbReference>
<evidence type="ECO:0000313" key="6">
    <source>
        <dbReference type="Proteomes" id="UP000295517"/>
    </source>
</evidence>
<evidence type="ECO:0000256" key="2">
    <source>
        <dbReference type="ARBA" id="ARBA00022679"/>
    </source>
</evidence>
<keyword evidence="2 5" id="KW-0808">Transferase</keyword>
<protein>
    <submittedName>
        <fullName evidence="5">50S ribosomal protein L3 N(5)-glutamine methyltransferase</fullName>
        <ecNumber evidence="5">2.1.1.298</ecNumber>
    </submittedName>
</protein>
<dbReference type="InterPro" id="IPR029063">
    <property type="entry name" value="SAM-dependent_MTases_sf"/>
</dbReference>
<evidence type="ECO:0000259" key="4">
    <source>
        <dbReference type="Pfam" id="PF05175"/>
    </source>
</evidence>
<evidence type="ECO:0000313" key="5">
    <source>
        <dbReference type="EMBL" id="QBR83862.1"/>
    </source>
</evidence>
<proteinExistence type="predicted"/>
<dbReference type="PIRSF" id="PIRSF037167">
    <property type="entry name" value="Mtase_YfcB_prd"/>
    <property type="match status" value="1"/>
</dbReference>
<accession>A0AAX1EG71</accession>
<evidence type="ECO:0000256" key="1">
    <source>
        <dbReference type="ARBA" id="ARBA00022603"/>
    </source>
</evidence>
<keyword evidence="3" id="KW-0949">S-adenosyl-L-methionine</keyword>
<dbReference type="EC" id="2.1.1.298" evidence="5"/>
<dbReference type="EMBL" id="CP038254">
    <property type="protein sequence ID" value="QBR83862.1"/>
    <property type="molecule type" value="Genomic_DNA"/>
</dbReference>
<dbReference type="RefSeq" id="WP_135060181.1">
    <property type="nucleotide sequence ID" value="NZ_CP038254.1"/>
</dbReference>
<dbReference type="NCBIfam" id="TIGR03533">
    <property type="entry name" value="L3_gln_methyl"/>
    <property type="match status" value="1"/>
</dbReference>
<dbReference type="GO" id="GO:0005829">
    <property type="term" value="C:cytosol"/>
    <property type="evidence" value="ECO:0007669"/>
    <property type="project" value="TreeGrafter"/>
</dbReference>
<dbReference type="PANTHER" id="PTHR47806:SF1">
    <property type="entry name" value="RIBOSOMAL PROTEIN UL3 GLUTAMINE METHYLTRANSFERASE"/>
    <property type="match status" value="1"/>
</dbReference>
<dbReference type="GO" id="GO:0003676">
    <property type="term" value="F:nucleic acid binding"/>
    <property type="evidence" value="ECO:0007669"/>
    <property type="project" value="InterPro"/>
</dbReference>
<sequence length="305" mass="34790">MTDFIEKDCLELKTINDFLRFGYSWANQKELFYGHGTDNAWDDIRQLILGSLCLPYDIDPSLLNTSLVTKEKKQLYTQMEKRINQRIPVPYLIRQAYFCELPFYVDERVLIPRSPIAELITHQFSPWIAAENVHRILDMCTGSGCIAVACCYAFPKATVDAVDISSDALDVAQINMEYHALEEQLSLIKSNCFENVPEVKYDIIVSNPPYVGRAEMASLPKEYTYEPTMALQAENNGLAIVENLLQNASRYLSEKGILVIEVGNSDELVQRTFPDIPFTWLEFEHGGHGVFVLSSQQLTDYFTSR</sequence>
<feature type="domain" description="Methyltransferase small" evidence="4">
    <location>
        <begin position="132"/>
        <end position="212"/>
    </location>
</feature>
<dbReference type="InterPro" id="IPR002052">
    <property type="entry name" value="DNA_methylase_N6_adenine_CS"/>
</dbReference>
<dbReference type="Gene3D" id="3.40.50.150">
    <property type="entry name" value="Vaccinia Virus protein VP39"/>
    <property type="match status" value="1"/>
</dbReference>
<dbReference type="FunFam" id="3.40.50.150:FF:000042">
    <property type="entry name" value="50S ribosomal protein L3 glutamine methyltransferase"/>
    <property type="match status" value="1"/>
</dbReference>
<dbReference type="GO" id="GO:0005840">
    <property type="term" value="C:ribosome"/>
    <property type="evidence" value="ECO:0007669"/>
    <property type="project" value="UniProtKB-KW"/>
</dbReference>
<dbReference type="Proteomes" id="UP000295517">
    <property type="component" value="Chromosome"/>
</dbReference>
<evidence type="ECO:0000256" key="3">
    <source>
        <dbReference type="ARBA" id="ARBA00022691"/>
    </source>
</evidence>
<dbReference type="InterPro" id="IPR017127">
    <property type="entry name" value="Ribosome_uL3_MTase"/>
</dbReference>
<gene>
    <name evidence="5" type="primary">prmB</name>
    <name evidence="5" type="ORF">E3983_05575</name>
</gene>
<keyword evidence="5" id="KW-0689">Ribosomal protein</keyword>
<reference evidence="5 6" key="1">
    <citation type="submission" date="2019-03" db="EMBL/GenBank/DDBJ databases">
        <title>Diverse conjugative elements silence natural transformation in Legionella species.</title>
        <authorList>
            <person name="Durieux I."/>
            <person name="Ginevra C."/>
            <person name="Attaiech L."/>
            <person name="Picq K."/>
            <person name="Juan P.A."/>
            <person name="Jarraud S."/>
            <person name="Charpentier X."/>
        </authorList>
    </citation>
    <scope>NUCLEOTIDE SEQUENCE [LARGE SCALE GENOMIC DNA]</scope>
    <source>
        <strain evidence="5 6">HL-0427-4011</strain>
    </source>
</reference>
<name>A0AAX1EG71_9GAMM</name>
<dbReference type="AlphaFoldDB" id="A0AAX1EG71"/>
<dbReference type="GO" id="GO:0032259">
    <property type="term" value="P:methylation"/>
    <property type="evidence" value="ECO:0007669"/>
    <property type="project" value="UniProtKB-KW"/>
</dbReference>
<dbReference type="NCBIfam" id="TIGR00536">
    <property type="entry name" value="hemK_fam"/>
    <property type="match status" value="1"/>
</dbReference>
<keyword evidence="5" id="KW-0687">Ribonucleoprotein</keyword>
<dbReference type="PANTHER" id="PTHR47806">
    <property type="entry name" value="50S RIBOSOMAL PROTEIN L3 GLUTAMINE METHYLTRANSFERASE"/>
    <property type="match status" value="1"/>
</dbReference>
<dbReference type="Pfam" id="PF05175">
    <property type="entry name" value="MTS"/>
    <property type="match status" value="1"/>
</dbReference>
<keyword evidence="1 5" id="KW-0489">Methyltransferase</keyword>
<dbReference type="GO" id="GO:0036009">
    <property type="term" value="F:protein-glutamine N-methyltransferase activity"/>
    <property type="evidence" value="ECO:0007669"/>
    <property type="project" value="InterPro"/>
</dbReference>
<dbReference type="InterPro" id="IPR007848">
    <property type="entry name" value="Small_mtfrase_dom"/>
</dbReference>